<feature type="domain" description="MoaB/Mog" evidence="10">
    <location>
        <begin position="189"/>
        <end position="327"/>
    </location>
</feature>
<accession>A0ABN8KNI7</accession>
<dbReference type="NCBIfam" id="NF045515">
    <property type="entry name" value="Glp_gephyrin"/>
    <property type="match status" value="1"/>
</dbReference>
<dbReference type="SUPFAM" id="SSF53218">
    <property type="entry name" value="Molybdenum cofactor biosynthesis proteins"/>
    <property type="match status" value="1"/>
</dbReference>
<evidence type="ECO:0000256" key="8">
    <source>
        <dbReference type="ARBA" id="ARBA00047317"/>
    </source>
</evidence>
<dbReference type="InterPro" id="IPR036688">
    <property type="entry name" value="MoeA_C_domain_IV_sf"/>
</dbReference>
<dbReference type="Gene3D" id="2.170.190.11">
    <property type="entry name" value="Molybdopterin biosynthesis moea protein, domain 3"/>
    <property type="match status" value="1"/>
</dbReference>
<keyword evidence="12" id="KW-1185">Reference proteome</keyword>
<comment type="similarity">
    <text evidence="3 9">Belongs to the MoeA family.</text>
</comment>
<evidence type="ECO:0000256" key="6">
    <source>
        <dbReference type="ARBA" id="ARBA00022505"/>
    </source>
</evidence>
<name>A0ABN8KNI7_9BACI</name>
<keyword evidence="9" id="KW-0479">Metal-binding</keyword>
<dbReference type="InterPro" id="IPR036425">
    <property type="entry name" value="MoaB/Mog-like_dom_sf"/>
</dbReference>
<protein>
    <recommendedName>
        <fullName evidence="5 9">Molybdopterin molybdenumtransferase</fullName>
        <ecNumber evidence="4 9">2.10.1.1</ecNumber>
    </recommendedName>
</protein>
<dbReference type="CDD" id="cd00887">
    <property type="entry name" value="MoeA"/>
    <property type="match status" value="1"/>
</dbReference>
<dbReference type="Gene3D" id="3.90.105.10">
    <property type="entry name" value="Molybdopterin biosynthesis moea protein, domain 2"/>
    <property type="match status" value="1"/>
</dbReference>
<dbReference type="Proteomes" id="UP000838308">
    <property type="component" value="Unassembled WGS sequence"/>
</dbReference>
<evidence type="ECO:0000313" key="12">
    <source>
        <dbReference type="Proteomes" id="UP000838308"/>
    </source>
</evidence>
<dbReference type="GO" id="GO:0061599">
    <property type="term" value="F:molybdopterin molybdotransferase activity"/>
    <property type="evidence" value="ECO:0007669"/>
    <property type="project" value="UniProtKB-EC"/>
</dbReference>
<evidence type="ECO:0000256" key="4">
    <source>
        <dbReference type="ARBA" id="ARBA00013269"/>
    </source>
</evidence>
<evidence type="ECO:0000259" key="10">
    <source>
        <dbReference type="SMART" id="SM00852"/>
    </source>
</evidence>
<dbReference type="InterPro" id="IPR036135">
    <property type="entry name" value="MoeA_linker/N_sf"/>
</dbReference>
<keyword evidence="7 9" id="KW-0501">Molybdenum cofactor biosynthesis</keyword>
<comment type="cofactor">
    <cofactor evidence="9">
        <name>Mg(2+)</name>
        <dbReference type="ChEBI" id="CHEBI:18420"/>
    </cofactor>
</comment>
<dbReference type="EMBL" id="CALBWS010000013">
    <property type="protein sequence ID" value="CAH2715126.1"/>
    <property type="molecule type" value="Genomic_DNA"/>
</dbReference>
<dbReference type="SUPFAM" id="SSF63867">
    <property type="entry name" value="MoeA C-terminal domain-like"/>
    <property type="match status" value="1"/>
</dbReference>
<evidence type="ECO:0000256" key="3">
    <source>
        <dbReference type="ARBA" id="ARBA00010763"/>
    </source>
</evidence>
<keyword evidence="6 9" id="KW-0500">Molybdenum</keyword>
<evidence type="ECO:0000256" key="5">
    <source>
        <dbReference type="ARBA" id="ARBA00021108"/>
    </source>
</evidence>
<dbReference type="InterPro" id="IPR005111">
    <property type="entry name" value="MoeA_C_domain_IV"/>
</dbReference>
<organism evidence="11 12">
    <name type="scientific">Neobacillus rhizosphaerae</name>
    <dbReference type="NCBI Taxonomy" id="2880965"/>
    <lineage>
        <taxon>Bacteria</taxon>
        <taxon>Bacillati</taxon>
        <taxon>Bacillota</taxon>
        <taxon>Bacilli</taxon>
        <taxon>Bacillales</taxon>
        <taxon>Bacillaceae</taxon>
        <taxon>Neobacillus</taxon>
    </lineage>
</organism>
<dbReference type="Pfam" id="PF03454">
    <property type="entry name" value="MoeA_C"/>
    <property type="match status" value="1"/>
</dbReference>
<dbReference type="NCBIfam" id="TIGR00177">
    <property type="entry name" value="molyb_syn"/>
    <property type="match status" value="1"/>
</dbReference>
<evidence type="ECO:0000256" key="7">
    <source>
        <dbReference type="ARBA" id="ARBA00023150"/>
    </source>
</evidence>
<proteinExistence type="inferred from homology"/>
<reference evidence="11" key="1">
    <citation type="submission" date="2022-04" db="EMBL/GenBank/DDBJ databases">
        <authorList>
            <person name="Criscuolo A."/>
        </authorList>
    </citation>
    <scope>NUCLEOTIDE SEQUENCE</scope>
    <source>
        <strain evidence="11">CIP111895</strain>
    </source>
</reference>
<comment type="catalytic activity">
    <reaction evidence="8">
        <text>adenylyl-molybdopterin + molybdate = Mo-molybdopterin + AMP + H(+)</text>
        <dbReference type="Rhea" id="RHEA:35047"/>
        <dbReference type="ChEBI" id="CHEBI:15378"/>
        <dbReference type="ChEBI" id="CHEBI:36264"/>
        <dbReference type="ChEBI" id="CHEBI:62727"/>
        <dbReference type="ChEBI" id="CHEBI:71302"/>
        <dbReference type="ChEBI" id="CHEBI:456215"/>
        <dbReference type="EC" id="2.10.1.1"/>
    </reaction>
</comment>
<comment type="function">
    <text evidence="1 9">Catalyzes the insertion of molybdate into adenylated molybdopterin with the concomitant release of AMP.</text>
</comment>
<sequence>MLEKRTPLQINQAIKKIMEHTIEGKTEVVSITECDQRYLGEDILATNDVPLFTRAAFDGYALRLIDTADASSNQPIELKVVEELGAGMVATKEIGPFETTRIMTGTMVPKGCDAIIMLEAVKVVEKNGEKYIVIKRKVKEGDHISYRGEEAKNGDMILKKGTKINPGVMAVLATFGYSKVRVAVKPKIGIFVTGSELLDVDEPIQNGKIRNSNSFMIASQVRRAGGEPIYLGKLPDVLDTCTNAVDAAIKDVDMLITTGGVSVGDYDLMPEVYKALNGEVFFNKVAMRPGSVTTVAILNGKFLFGLSGNPSASYVGFELFTRPVIKKMLFCENTHLRASVAQLNVDFPKANPLTRFVRSKLYFENGKLLVDPAGLDKSNVVMSLAHTDSLAVLPGGKRCFQKGDQVQVLLLDDEGSSDTMSR</sequence>
<dbReference type="Gene3D" id="2.40.340.10">
    <property type="entry name" value="MoeA, C-terminal, domain IV"/>
    <property type="match status" value="1"/>
</dbReference>
<comment type="pathway">
    <text evidence="2 9">Cofactor biosynthesis; molybdopterin biosynthesis.</text>
</comment>
<dbReference type="InterPro" id="IPR001453">
    <property type="entry name" value="MoaB/Mog_dom"/>
</dbReference>
<dbReference type="EC" id="2.10.1.1" evidence="4 9"/>
<dbReference type="RefSeq" id="WP_248735423.1">
    <property type="nucleotide sequence ID" value="NZ_CALBWS010000013.1"/>
</dbReference>
<evidence type="ECO:0000256" key="9">
    <source>
        <dbReference type="RuleBase" id="RU365090"/>
    </source>
</evidence>
<dbReference type="SUPFAM" id="SSF63882">
    <property type="entry name" value="MoeA N-terminal region -like"/>
    <property type="match status" value="1"/>
</dbReference>
<keyword evidence="9" id="KW-0460">Magnesium</keyword>
<dbReference type="Pfam" id="PF03453">
    <property type="entry name" value="MoeA_N"/>
    <property type="match status" value="1"/>
</dbReference>
<comment type="caution">
    <text evidence="11">The sequence shown here is derived from an EMBL/GenBank/DDBJ whole genome shotgun (WGS) entry which is preliminary data.</text>
</comment>
<dbReference type="PANTHER" id="PTHR10192">
    <property type="entry name" value="MOLYBDOPTERIN BIOSYNTHESIS PROTEIN"/>
    <property type="match status" value="1"/>
</dbReference>
<dbReference type="InterPro" id="IPR005110">
    <property type="entry name" value="MoeA_linker/N"/>
</dbReference>
<evidence type="ECO:0000256" key="1">
    <source>
        <dbReference type="ARBA" id="ARBA00002901"/>
    </source>
</evidence>
<dbReference type="Pfam" id="PF00994">
    <property type="entry name" value="MoCF_biosynth"/>
    <property type="match status" value="1"/>
</dbReference>
<dbReference type="InterPro" id="IPR038987">
    <property type="entry name" value="MoeA-like"/>
</dbReference>
<dbReference type="PANTHER" id="PTHR10192:SF5">
    <property type="entry name" value="GEPHYRIN"/>
    <property type="match status" value="1"/>
</dbReference>
<gene>
    <name evidence="11" type="primary">moeA_3</name>
    <name evidence="11" type="ORF">BACCIP111895_02310</name>
</gene>
<dbReference type="SMART" id="SM00852">
    <property type="entry name" value="MoCF_biosynth"/>
    <property type="match status" value="1"/>
</dbReference>
<dbReference type="Gene3D" id="3.40.980.10">
    <property type="entry name" value="MoaB/Mog-like domain"/>
    <property type="match status" value="1"/>
</dbReference>
<keyword evidence="9 11" id="KW-0808">Transferase</keyword>
<evidence type="ECO:0000256" key="2">
    <source>
        <dbReference type="ARBA" id="ARBA00005046"/>
    </source>
</evidence>
<evidence type="ECO:0000313" key="11">
    <source>
        <dbReference type="EMBL" id="CAH2715126.1"/>
    </source>
</evidence>